<comment type="caution">
    <text evidence="1">The sequence shown here is derived from an EMBL/GenBank/DDBJ whole genome shotgun (WGS) entry which is preliminary data.</text>
</comment>
<evidence type="ECO:0000313" key="2">
    <source>
        <dbReference type="Proteomes" id="UP000237105"/>
    </source>
</evidence>
<sequence length="79" mass="9626">PIKWRCITSSKIIEDVGHHNISFQHRHLKLVLKIKIDPFDDTQYQPNIKSARASLEKILFKGWWHTFLRRFWGEKKREK</sequence>
<dbReference type="AlphaFoldDB" id="A0A2P5CFC9"/>
<protein>
    <submittedName>
        <fullName evidence="1">Uncharacterized protein</fullName>
    </submittedName>
</protein>
<gene>
    <name evidence="1" type="ORF">PanWU01x14_157710</name>
</gene>
<evidence type="ECO:0000313" key="1">
    <source>
        <dbReference type="EMBL" id="PON59714.1"/>
    </source>
</evidence>
<keyword evidence="2" id="KW-1185">Reference proteome</keyword>
<organism evidence="1 2">
    <name type="scientific">Parasponia andersonii</name>
    <name type="common">Sponia andersonii</name>
    <dbReference type="NCBI Taxonomy" id="3476"/>
    <lineage>
        <taxon>Eukaryota</taxon>
        <taxon>Viridiplantae</taxon>
        <taxon>Streptophyta</taxon>
        <taxon>Embryophyta</taxon>
        <taxon>Tracheophyta</taxon>
        <taxon>Spermatophyta</taxon>
        <taxon>Magnoliopsida</taxon>
        <taxon>eudicotyledons</taxon>
        <taxon>Gunneridae</taxon>
        <taxon>Pentapetalae</taxon>
        <taxon>rosids</taxon>
        <taxon>fabids</taxon>
        <taxon>Rosales</taxon>
        <taxon>Cannabaceae</taxon>
        <taxon>Parasponia</taxon>
    </lineage>
</organism>
<dbReference type="EMBL" id="JXTB01000137">
    <property type="protein sequence ID" value="PON59714.1"/>
    <property type="molecule type" value="Genomic_DNA"/>
</dbReference>
<reference evidence="2" key="1">
    <citation type="submission" date="2016-06" db="EMBL/GenBank/DDBJ databases">
        <title>Parallel loss of symbiosis genes in relatives of nitrogen-fixing non-legume Parasponia.</title>
        <authorList>
            <person name="Van Velzen R."/>
            <person name="Holmer R."/>
            <person name="Bu F."/>
            <person name="Rutten L."/>
            <person name="Van Zeijl A."/>
            <person name="Liu W."/>
            <person name="Santuari L."/>
            <person name="Cao Q."/>
            <person name="Sharma T."/>
            <person name="Shen D."/>
            <person name="Roswanjaya Y."/>
            <person name="Wardhani T."/>
            <person name="Kalhor M.S."/>
            <person name="Jansen J."/>
            <person name="Van den Hoogen J."/>
            <person name="Gungor B."/>
            <person name="Hartog M."/>
            <person name="Hontelez J."/>
            <person name="Verver J."/>
            <person name="Yang W.-C."/>
            <person name="Schijlen E."/>
            <person name="Repin R."/>
            <person name="Schilthuizen M."/>
            <person name="Schranz E."/>
            <person name="Heidstra R."/>
            <person name="Miyata K."/>
            <person name="Fedorova E."/>
            <person name="Kohlen W."/>
            <person name="Bisseling T."/>
            <person name="Smit S."/>
            <person name="Geurts R."/>
        </authorList>
    </citation>
    <scope>NUCLEOTIDE SEQUENCE [LARGE SCALE GENOMIC DNA]</scope>
    <source>
        <strain evidence="2">cv. WU1-14</strain>
    </source>
</reference>
<accession>A0A2P5CFC9</accession>
<proteinExistence type="predicted"/>
<feature type="non-terminal residue" evidence="1">
    <location>
        <position position="1"/>
    </location>
</feature>
<name>A0A2P5CFC9_PARAD</name>
<dbReference type="Proteomes" id="UP000237105">
    <property type="component" value="Unassembled WGS sequence"/>
</dbReference>